<dbReference type="Gene3D" id="3.90.1200.10">
    <property type="match status" value="1"/>
</dbReference>
<proteinExistence type="predicted"/>
<protein>
    <recommendedName>
        <fullName evidence="3">Aminoglycoside phosphotransferase domain-containing protein</fullName>
    </recommendedName>
</protein>
<keyword evidence="2" id="KW-1185">Reference proteome</keyword>
<dbReference type="InterPro" id="IPR011009">
    <property type="entry name" value="Kinase-like_dom_sf"/>
</dbReference>
<evidence type="ECO:0000313" key="2">
    <source>
        <dbReference type="Proteomes" id="UP000714618"/>
    </source>
</evidence>
<comment type="caution">
    <text evidence="1">The sequence shown here is derived from an EMBL/GenBank/DDBJ whole genome shotgun (WGS) entry which is preliminary data.</text>
</comment>
<dbReference type="OrthoDB" id="2831558at2759"/>
<gene>
    <name evidence="1" type="ORF">AWRI4233_LOCUS21</name>
</gene>
<evidence type="ECO:0008006" key="3">
    <source>
        <dbReference type="Google" id="ProtNLM"/>
    </source>
</evidence>
<dbReference type="EMBL" id="CAIJEO010000002">
    <property type="protein sequence ID" value="CAD0085073.1"/>
    <property type="molecule type" value="Genomic_DNA"/>
</dbReference>
<accession>A0A9N8JC16</accession>
<name>A0A9N8JC16_9PEZI</name>
<reference evidence="1" key="1">
    <citation type="submission" date="2020-06" db="EMBL/GenBank/DDBJ databases">
        <authorList>
            <person name="Onetto C."/>
        </authorList>
    </citation>
    <scope>NUCLEOTIDE SEQUENCE</scope>
</reference>
<sequence>MSACEAQDEATKDCHRAFIQNLFDSVFKLPIQTIQTLPRCNNNFVHFVKFSTPLSSDTSLSVWPGTNAIPKGTSKAVFRVGNPAAMFNHAVKVENTVAMMQLTRQALSAFDIVPKVYAWSGGGEPSETGWILEDYMRDVEIESRFHTELARESQRYILSQMATILKTVQDFQLPPKAAGFGGLAFGDNGEVVNVSYVVEPYNGPYPDMISMYKSMLQAQIAEADRSPVVKGYKHSEIRSRLDKFAEKGLADVLTRILPRDVRPNLIIGDLLRTFFDPDTFQVTGLVDYDCSHTGHPLHEYFFSSFSLRYCVMSLEPEIASAIFRQYPAPLPESKPISGTENRDHASPQWELMELFEKELVKAGAARPSNIPGAEEITKVYEFMAEVCPWHFVMDRWIKKQTEEKLQACKKEQMATLDKALTNWGF</sequence>
<dbReference type="SUPFAM" id="SSF56112">
    <property type="entry name" value="Protein kinase-like (PK-like)"/>
    <property type="match status" value="1"/>
</dbReference>
<dbReference type="InterPro" id="IPR051678">
    <property type="entry name" value="AGP_Transferase"/>
</dbReference>
<evidence type="ECO:0000313" key="1">
    <source>
        <dbReference type="EMBL" id="CAD0085073.1"/>
    </source>
</evidence>
<organism evidence="1 2">
    <name type="scientific">Aureobasidium mustum</name>
    <dbReference type="NCBI Taxonomy" id="2773714"/>
    <lineage>
        <taxon>Eukaryota</taxon>
        <taxon>Fungi</taxon>
        <taxon>Dikarya</taxon>
        <taxon>Ascomycota</taxon>
        <taxon>Pezizomycotina</taxon>
        <taxon>Dothideomycetes</taxon>
        <taxon>Dothideomycetidae</taxon>
        <taxon>Dothideales</taxon>
        <taxon>Saccotheciaceae</taxon>
        <taxon>Aureobasidium</taxon>
    </lineage>
</organism>
<dbReference type="Proteomes" id="UP000714618">
    <property type="component" value="Unassembled WGS sequence"/>
</dbReference>
<dbReference type="AlphaFoldDB" id="A0A9N8JC16"/>
<dbReference type="PANTHER" id="PTHR21310">
    <property type="entry name" value="AMINOGLYCOSIDE PHOSPHOTRANSFERASE-RELATED-RELATED"/>
    <property type="match status" value="1"/>
</dbReference>
<dbReference type="PANTHER" id="PTHR21310:SF15">
    <property type="entry name" value="AMINOGLYCOSIDE PHOSPHOTRANSFERASE DOMAIN-CONTAINING PROTEIN"/>
    <property type="match status" value="1"/>
</dbReference>